<evidence type="ECO:0000313" key="2">
    <source>
        <dbReference type="Proteomes" id="UP000094329"/>
    </source>
</evidence>
<name>A0ABX2ZXM3_9GAMM</name>
<dbReference type="Pfam" id="PF21810">
    <property type="entry name" value="DUF6880"/>
    <property type="match status" value="2"/>
</dbReference>
<evidence type="ECO:0000313" key="1">
    <source>
        <dbReference type="EMBL" id="ODN41359.1"/>
    </source>
</evidence>
<dbReference type="RefSeq" id="WP_069314152.1">
    <property type="nucleotide sequence ID" value="NZ_MDTU01000003.1"/>
</dbReference>
<dbReference type="EMBL" id="MDTU01000003">
    <property type="protein sequence ID" value="ODN41359.1"/>
    <property type="molecule type" value="Genomic_DNA"/>
</dbReference>
<protein>
    <submittedName>
        <fullName evidence="1">Uncharacterized protein</fullName>
    </submittedName>
</protein>
<proteinExistence type="predicted"/>
<dbReference type="Proteomes" id="UP000094329">
    <property type="component" value="Unassembled WGS sequence"/>
</dbReference>
<organism evidence="1 2">
    <name type="scientific">Piscirickettsia litoralis</name>
    <dbReference type="NCBI Taxonomy" id="1891921"/>
    <lineage>
        <taxon>Bacteria</taxon>
        <taxon>Pseudomonadati</taxon>
        <taxon>Pseudomonadota</taxon>
        <taxon>Gammaproteobacteria</taxon>
        <taxon>Thiotrichales</taxon>
        <taxon>Piscirickettsiaceae</taxon>
        <taxon>Piscirickettsia</taxon>
    </lineage>
</organism>
<sequence>MPALNRELWTKKLEKISQEKLFDCILSHAEEDKHFKKKLDLLLVSLDPKKLAKKLKTEVTALKRAKKFLGWREASQLSLQIDSLLETIEKDLLEAAPQEAADLLQALIETDRYTFERADDSNGDIGGSYREMVELWGKAWACVEKVDPIKLAETVLTVYLNNSYGVRDEVISSFKHALVPEAVNHLELLVKKLLKSKGNSDDSFALNSALEDIADLRDDVDGYIDLIRQGSSELQPNDIIEISYRLIKAWRSKEAIDYLIGYKNCVDPMHFYQDEINKLLTEAYELEGLTKEAQAVRWQNFERLVNASSFQKYIKHCSATEVIDAKKKAIEYAKAQSLKLTFSFLMEMGEVALVATWVRENINDLENVHYSSLRTLSNQLAQQGYPLEGVICRRTLVDGVLVKVQSKYYKYAVNDLKQAMKFAEDIQEWGNIPSQADYHAKLKEAHKRKVSLWQLVQEAGLKI</sequence>
<comment type="caution">
    <text evidence="1">The sequence shown here is derived from an EMBL/GenBank/DDBJ whole genome shotgun (WGS) entry which is preliminary data.</text>
</comment>
<dbReference type="InterPro" id="IPR049245">
    <property type="entry name" value="DUF6880"/>
</dbReference>
<keyword evidence="2" id="KW-1185">Reference proteome</keyword>
<reference evidence="1 2" key="1">
    <citation type="submission" date="2016-08" db="EMBL/GenBank/DDBJ databases">
        <title>Draft genome sequence of Candidatus Piscirickettsia litoralis, from seawater.</title>
        <authorList>
            <person name="Wan X."/>
            <person name="Lee A.J."/>
            <person name="Hou S."/>
            <person name="Donachie S.P."/>
        </authorList>
    </citation>
    <scope>NUCLEOTIDE SEQUENCE [LARGE SCALE GENOMIC DNA]</scope>
    <source>
        <strain evidence="1 2">Y2</strain>
    </source>
</reference>
<gene>
    <name evidence="1" type="ORF">BGC07_16440</name>
</gene>
<accession>A0ABX2ZXM3</accession>